<accession>A0A3S0W7V4</accession>
<feature type="region of interest" description="Disordered" evidence="1">
    <location>
        <begin position="1"/>
        <end position="104"/>
    </location>
</feature>
<dbReference type="EMBL" id="RZHF01000004">
    <property type="protein sequence ID" value="RUR34154.1"/>
    <property type="molecule type" value="Genomic_DNA"/>
</dbReference>
<gene>
    <name evidence="2" type="ORF">ELY38_00710</name>
</gene>
<dbReference type="AlphaFoldDB" id="A0A3S0W7V4"/>
<dbReference type="Proteomes" id="UP000287023">
    <property type="component" value="Unassembled WGS sequence"/>
</dbReference>
<organism evidence="2 3">
    <name type="scientific">Vreelandella nanhaiensis</name>
    <dbReference type="NCBI Taxonomy" id="1258546"/>
    <lineage>
        <taxon>Bacteria</taxon>
        <taxon>Pseudomonadati</taxon>
        <taxon>Pseudomonadota</taxon>
        <taxon>Gammaproteobacteria</taxon>
        <taxon>Oceanospirillales</taxon>
        <taxon>Halomonadaceae</taxon>
        <taxon>Vreelandella</taxon>
    </lineage>
</organism>
<feature type="compositionally biased region" description="Basic and acidic residues" evidence="1">
    <location>
        <begin position="81"/>
        <end position="97"/>
    </location>
</feature>
<evidence type="ECO:0000313" key="3">
    <source>
        <dbReference type="Proteomes" id="UP000287023"/>
    </source>
</evidence>
<protein>
    <submittedName>
        <fullName evidence="2">Uncharacterized protein</fullName>
    </submittedName>
</protein>
<sequence>MNHGSDEQRNKGEEAQKAKQVVDKDTPHDGGHAAQEASHNEKPRPYRPDANVDNQKSEESRSEPGHNTSGKTAPFSGAQVVKEKRAHKDNIDKKSDEADPQGSE</sequence>
<proteinExistence type="predicted"/>
<evidence type="ECO:0000313" key="2">
    <source>
        <dbReference type="EMBL" id="RUR34154.1"/>
    </source>
</evidence>
<feature type="compositionally biased region" description="Basic and acidic residues" evidence="1">
    <location>
        <begin position="55"/>
        <end position="64"/>
    </location>
</feature>
<feature type="compositionally biased region" description="Basic and acidic residues" evidence="1">
    <location>
        <begin position="38"/>
        <end position="47"/>
    </location>
</feature>
<evidence type="ECO:0000256" key="1">
    <source>
        <dbReference type="SAM" id="MobiDB-lite"/>
    </source>
</evidence>
<name>A0A3S0W7V4_9GAMM</name>
<reference evidence="2 3" key="1">
    <citation type="submission" date="2018-12" db="EMBL/GenBank/DDBJ databases">
        <title>three novel Halomonas strain isolated from plants.</title>
        <authorList>
            <person name="Sun C."/>
        </authorList>
    </citation>
    <scope>NUCLEOTIDE SEQUENCE [LARGE SCALE GENOMIC DNA]</scope>
    <source>
        <strain evidence="2 3">JCM 18142</strain>
    </source>
</reference>
<feature type="compositionally biased region" description="Basic and acidic residues" evidence="1">
    <location>
        <begin position="1"/>
        <end position="31"/>
    </location>
</feature>
<dbReference type="RefSeq" id="WP_127059607.1">
    <property type="nucleotide sequence ID" value="NZ_RZHF01000004.1"/>
</dbReference>
<keyword evidence="3" id="KW-1185">Reference proteome</keyword>
<comment type="caution">
    <text evidence="2">The sequence shown here is derived from an EMBL/GenBank/DDBJ whole genome shotgun (WGS) entry which is preliminary data.</text>
</comment>
<dbReference type="OrthoDB" id="6167503at2"/>